<accession>A0A7E4V0S7</accession>
<dbReference type="Proteomes" id="UP000492821">
    <property type="component" value="Unassembled WGS sequence"/>
</dbReference>
<name>A0A7E4V0S7_PANRE</name>
<sequence>MSSTNETPGSVTVRTADGILLELPQGIIADSITIRKALESHNGTTLELNLQQQTLDDLRAFMNLITYKKPTTAYELWKIRNSDCEKLIFKFLDDLDDAKMAALTKAIGTLKIGRGVGPIVRYFGGKSESMVATRRRFGLTDAEFNELMQV</sequence>
<organism evidence="1 2">
    <name type="scientific">Panagrellus redivivus</name>
    <name type="common">Microworm</name>
    <dbReference type="NCBI Taxonomy" id="6233"/>
    <lineage>
        <taxon>Eukaryota</taxon>
        <taxon>Metazoa</taxon>
        <taxon>Ecdysozoa</taxon>
        <taxon>Nematoda</taxon>
        <taxon>Chromadorea</taxon>
        <taxon>Rhabditida</taxon>
        <taxon>Tylenchina</taxon>
        <taxon>Panagrolaimomorpha</taxon>
        <taxon>Panagrolaimoidea</taxon>
        <taxon>Panagrolaimidae</taxon>
        <taxon>Panagrellus</taxon>
    </lineage>
</organism>
<keyword evidence="1" id="KW-1185">Reference proteome</keyword>
<reference evidence="2" key="2">
    <citation type="submission" date="2020-10" db="UniProtKB">
        <authorList>
            <consortium name="WormBaseParasite"/>
        </authorList>
    </citation>
    <scope>IDENTIFICATION</scope>
</reference>
<proteinExistence type="predicted"/>
<dbReference type="WBParaSite" id="Pan_g15012.t1">
    <property type="protein sequence ID" value="Pan_g15012.t1"/>
    <property type="gene ID" value="Pan_g15012"/>
</dbReference>
<reference evidence="1" key="1">
    <citation type="journal article" date="2013" name="Genetics">
        <title>The draft genome and transcriptome of Panagrellus redivivus are shaped by the harsh demands of a free-living lifestyle.</title>
        <authorList>
            <person name="Srinivasan J."/>
            <person name="Dillman A.R."/>
            <person name="Macchietto M.G."/>
            <person name="Heikkinen L."/>
            <person name="Lakso M."/>
            <person name="Fracchia K.M."/>
            <person name="Antoshechkin I."/>
            <person name="Mortazavi A."/>
            <person name="Wong G."/>
            <person name="Sternberg P.W."/>
        </authorList>
    </citation>
    <scope>NUCLEOTIDE SEQUENCE [LARGE SCALE GENOMIC DNA]</scope>
    <source>
        <strain evidence="1">MT8872</strain>
    </source>
</reference>
<protein>
    <submittedName>
        <fullName evidence="2">Skp1_POZ domain-containing protein</fullName>
    </submittedName>
</protein>
<evidence type="ECO:0000313" key="1">
    <source>
        <dbReference type="Proteomes" id="UP000492821"/>
    </source>
</evidence>
<evidence type="ECO:0000313" key="2">
    <source>
        <dbReference type="WBParaSite" id="Pan_g15012.t1"/>
    </source>
</evidence>
<dbReference type="AlphaFoldDB" id="A0A7E4V0S7"/>